<evidence type="ECO:0000256" key="4">
    <source>
        <dbReference type="ARBA" id="ARBA00023180"/>
    </source>
</evidence>
<dbReference type="PANTHER" id="PTHR48071">
    <property type="entry name" value="SRCR DOMAIN-CONTAINING PROTEIN"/>
    <property type="match status" value="1"/>
</dbReference>
<keyword evidence="3 5" id="KW-1015">Disulfide bond</keyword>
<evidence type="ECO:0000256" key="2">
    <source>
        <dbReference type="ARBA" id="ARBA00022737"/>
    </source>
</evidence>
<reference evidence="7" key="3">
    <citation type="submission" date="2025-09" db="UniProtKB">
        <authorList>
            <consortium name="Ensembl"/>
        </authorList>
    </citation>
    <scope>IDENTIFICATION</scope>
</reference>
<dbReference type="Pfam" id="PF00530">
    <property type="entry name" value="SRCR"/>
    <property type="match status" value="1"/>
</dbReference>
<reference evidence="7" key="2">
    <citation type="submission" date="2025-08" db="UniProtKB">
        <authorList>
            <consortium name="Ensembl"/>
        </authorList>
    </citation>
    <scope>IDENTIFICATION</scope>
</reference>
<evidence type="ECO:0000259" key="6">
    <source>
        <dbReference type="PROSITE" id="PS50287"/>
    </source>
</evidence>
<protein>
    <recommendedName>
        <fullName evidence="6">SRCR domain-containing protein</fullName>
    </recommendedName>
</protein>
<dbReference type="InParanoid" id="A0A4W6EIM7"/>
<evidence type="ECO:0000313" key="7">
    <source>
        <dbReference type="Ensembl" id="ENSLCAP00010038030.1"/>
    </source>
</evidence>
<feature type="disulfide bond" evidence="5">
    <location>
        <begin position="88"/>
        <end position="98"/>
    </location>
</feature>
<evidence type="ECO:0000313" key="8">
    <source>
        <dbReference type="Proteomes" id="UP000314980"/>
    </source>
</evidence>
<evidence type="ECO:0000256" key="1">
    <source>
        <dbReference type="ARBA" id="ARBA00022729"/>
    </source>
</evidence>
<dbReference type="AlphaFoldDB" id="A0A4W6EIM7"/>
<keyword evidence="4" id="KW-0325">Glycoprotein</keyword>
<keyword evidence="1" id="KW-0732">Signal</keyword>
<keyword evidence="2" id="KW-0677">Repeat</keyword>
<evidence type="ECO:0000256" key="3">
    <source>
        <dbReference type="ARBA" id="ARBA00023157"/>
    </source>
</evidence>
<dbReference type="GO" id="GO:0016020">
    <property type="term" value="C:membrane"/>
    <property type="evidence" value="ECO:0007669"/>
    <property type="project" value="InterPro"/>
</dbReference>
<feature type="domain" description="SRCR" evidence="6">
    <location>
        <begin position="19"/>
        <end position="119"/>
    </location>
</feature>
<dbReference type="PROSITE" id="PS00420">
    <property type="entry name" value="SRCR_1"/>
    <property type="match status" value="1"/>
</dbReference>
<dbReference type="SMART" id="SM00202">
    <property type="entry name" value="SR"/>
    <property type="match status" value="1"/>
</dbReference>
<feature type="disulfide bond" evidence="5">
    <location>
        <begin position="44"/>
        <end position="108"/>
    </location>
</feature>
<dbReference type="FunFam" id="3.10.250.10:FF:000006">
    <property type="entry name" value="neurotrypsin isoform X2"/>
    <property type="match status" value="1"/>
</dbReference>
<dbReference type="SUPFAM" id="SSF56487">
    <property type="entry name" value="SRCR-like"/>
    <property type="match status" value="1"/>
</dbReference>
<name>A0A4W6EIM7_LATCA</name>
<accession>A0A4W6EIM7</accession>
<keyword evidence="8" id="KW-1185">Reference proteome</keyword>
<dbReference type="Ensembl" id="ENSLCAT00010038934.1">
    <property type="protein sequence ID" value="ENSLCAP00010038030.1"/>
    <property type="gene ID" value="ENSLCAG00010017815.1"/>
</dbReference>
<dbReference type="InterPro" id="IPR036772">
    <property type="entry name" value="SRCR-like_dom_sf"/>
</dbReference>
<sequence>MTITLNLCVSSSSFVEGMMRLVGGEHRCEGRVEMYLNSGWGTVCDDAWDLPDAQVVCRQLGCGEATAARVEAFFGPGTGTILLDNLKCRGSEASLQQCSHISWNVHNCDHTEDAGVTCSLS</sequence>
<reference evidence="8" key="1">
    <citation type="submission" date="2015-09" db="EMBL/GenBank/DDBJ databases">
        <authorList>
            <person name="Sai Rama Sridatta P."/>
        </authorList>
    </citation>
    <scope>NUCLEOTIDE SEQUENCE [LARGE SCALE GENOMIC DNA]</scope>
</reference>
<dbReference type="PANTHER" id="PTHR48071:SF22">
    <property type="entry name" value="DELETED IN MALIGNANT BRAIN TUMORS 1 PROTEIN-LIKE"/>
    <property type="match status" value="1"/>
</dbReference>
<dbReference type="InterPro" id="IPR001190">
    <property type="entry name" value="SRCR"/>
</dbReference>
<proteinExistence type="predicted"/>
<feature type="disulfide bond" evidence="5">
    <location>
        <begin position="57"/>
        <end position="118"/>
    </location>
</feature>
<dbReference type="PRINTS" id="PR00258">
    <property type="entry name" value="SPERACTRCPTR"/>
</dbReference>
<evidence type="ECO:0000256" key="5">
    <source>
        <dbReference type="PROSITE-ProRule" id="PRU00196"/>
    </source>
</evidence>
<dbReference type="Proteomes" id="UP000314980">
    <property type="component" value="Unassembled WGS sequence"/>
</dbReference>
<dbReference type="Gene3D" id="3.10.250.10">
    <property type="entry name" value="SRCR-like domain"/>
    <property type="match status" value="1"/>
</dbReference>
<dbReference type="PROSITE" id="PS50287">
    <property type="entry name" value="SRCR_2"/>
    <property type="match status" value="1"/>
</dbReference>
<organism evidence="7 8">
    <name type="scientific">Lates calcarifer</name>
    <name type="common">Barramundi</name>
    <name type="synonym">Holocentrus calcarifer</name>
    <dbReference type="NCBI Taxonomy" id="8187"/>
    <lineage>
        <taxon>Eukaryota</taxon>
        <taxon>Metazoa</taxon>
        <taxon>Chordata</taxon>
        <taxon>Craniata</taxon>
        <taxon>Vertebrata</taxon>
        <taxon>Euteleostomi</taxon>
        <taxon>Actinopterygii</taxon>
        <taxon>Neopterygii</taxon>
        <taxon>Teleostei</taxon>
        <taxon>Neoteleostei</taxon>
        <taxon>Acanthomorphata</taxon>
        <taxon>Carangaria</taxon>
        <taxon>Carangaria incertae sedis</taxon>
        <taxon>Centropomidae</taxon>
        <taxon>Lates</taxon>
    </lineage>
</organism>
<dbReference type="GeneTree" id="ENSGT00940000162108"/>